<organism evidence="2 3">
    <name type="scientific">Embleya scabrispora</name>
    <dbReference type="NCBI Taxonomy" id="159449"/>
    <lineage>
        <taxon>Bacteria</taxon>
        <taxon>Bacillati</taxon>
        <taxon>Actinomycetota</taxon>
        <taxon>Actinomycetes</taxon>
        <taxon>Kitasatosporales</taxon>
        <taxon>Streptomycetaceae</taxon>
        <taxon>Embleya</taxon>
    </lineage>
</organism>
<proteinExistence type="predicted"/>
<evidence type="ECO:0000313" key="3">
    <source>
        <dbReference type="Proteomes" id="UP000190037"/>
    </source>
</evidence>
<accession>A0A1T3P3A8</accession>
<feature type="compositionally biased region" description="Low complexity" evidence="1">
    <location>
        <begin position="55"/>
        <end position="75"/>
    </location>
</feature>
<dbReference type="Proteomes" id="UP000190037">
    <property type="component" value="Unassembled WGS sequence"/>
</dbReference>
<comment type="caution">
    <text evidence="2">The sequence shown here is derived from an EMBL/GenBank/DDBJ whole genome shotgun (WGS) entry which is preliminary data.</text>
</comment>
<name>A0A1T3P3A8_9ACTN</name>
<dbReference type="STRING" id="159449.B4N89_23040"/>
<feature type="compositionally biased region" description="Gly residues" evidence="1">
    <location>
        <begin position="1"/>
        <end position="10"/>
    </location>
</feature>
<reference evidence="2 3" key="1">
    <citation type="submission" date="2017-03" db="EMBL/GenBank/DDBJ databases">
        <title>Draft genome sequence of Streptomyces scabrisporus NF3, endophyte isolated from Amphipterygium adstringens.</title>
        <authorList>
            <person name="Vazquez M."/>
            <person name="Ceapa C.D."/>
            <person name="Rodriguez Luna D."/>
            <person name="Sanchez Esquivel S."/>
        </authorList>
    </citation>
    <scope>NUCLEOTIDE SEQUENCE [LARGE SCALE GENOMIC DNA]</scope>
    <source>
        <strain evidence="2 3">NF3</strain>
    </source>
</reference>
<evidence type="ECO:0000256" key="1">
    <source>
        <dbReference type="SAM" id="MobiDB-lite"/>
    </source>
</evidence>
<sequence>MSVARGGAGGRARHPSGITRPARSGEPSRTRRGVPGFAPRRDRRATGRPRRRPRGPGTRPGSGTSRSARSGCPAG</sequence>
<feature type="region of interest" description="Disordered" evidence="1">
    <location>
        <begin position="1"/>
        <end position="75"/>
    </location>
</feature>
<dbReference type="EMBL" id="MWQN01000001">
    <property type="protein sequence ID" value="OPC83435.1"/>
    <property type="molecule type" value="Genomic_DNA"/>
</dbReference>
<dbReference type="AlphaFoldDB" id="A0A1T3P3A8"/>
<keyword evidence="3" id="KW-1185">Reference proteome</keyword>
<gene>
    <name evidence="2" type="ORF">B4N89_23040</name>
</gene>
<evidence type="ECO:0000313" key="2">
    <source>
        <dbReference type="EMBL" id="OPC83435.1"/>
    </source>
</evidence>
<protein>
    <submittedName>
        <fullName evidence="2">Uncharacterized protein</fullName>
    </submittedName>
</protein>
<feature type="compositionally biased region" description="Basic residues" evidence="1">
    <location>
        <begin position="41"/>
        <end position="54"/>
    </location>
</feature>